<comment type="caution">
    <text evidence="8">The sequence shown here is derived from an EMBL/GenBank/DDBJ whole genome shotgun (WGS) entry which is preliminary data.</text>
</comment>
<feature type="transmembrane region" description="Helical" evidence="7">
    <location>
        <begin position="49"/>
        <end position="71"/>
    </location>
</feature>
<feature type="transmembrane region" description="Helical" evidence="7">
    <location>
        <begin position="6"/>
        <end position="28"/>
    </location>
</feature>
<keyword evidence="5 7" id="KW-1133">Transmembrane helix</keyword>
<name>A0A645JCS8_9ZZZZ</name>
<reference evidence="8" key="1">
    <citation type="submission" date="2019-08" db="EMBL/GenBank/DDBJ databases">
        <authorList>
            <person name="Kucharzyk K."/>
            <person name="Murdoch R.W."/>
            <person name="Higgins S."/>
            <person name="Loffler F."/>
        </authorList>
    </citation>
    <scope>NUCLEOTIDE SEQUENCE</scope>
</reference>
<evidence type="ECO:0000256" key="5">
    <source>
        <dbReference type="ARBA" id="ARBA00022989"/>
    </source>
</evidence>
<evidence type="ECO:0000256" key="3">
    <source>
        <dbReference type="ARBA" id="ARBA00022475"/>
    </source>
</evidence>
<dbReference type="InterPro" id="IPR035906">
    <property type="entry name" value="MetI-like_sf"/>
</dbReference>
<organism evidence="8">
    <name type="scientific">bioreactor metagenome</name>
    <dbReference type="NCBI Taxonomy" id="1076179"/>
    <lineage>
        <taxon>unclassified sequences</taxon>
        <taxon>metagenomes</taxon>
        <taxon>ecological metagenomes</taxon>
    </lineage>
</organism>
<dbReference type="GO" id="GO:0005886">
    <property type="term" value="C:plasma membrane"/>
    <property type="evidence" value="ECO:0007669"/>
    <property type="project" value="UniProtKB-SubCell"/>
</dbReference>
<keyword evidence="3" id="KW-1003">Cell membrane</keyword>
<evidence type="ECO:0000256" key="4">
    <source>
        <dbReference type="ARBA" id="ARBA00022692"/>
    </source>
</evidence>
<dbReference type="SUPFAM" id="SSF161098">
    <property type="entry name" value="MetI-like"/>
    <property type="match status" value="1"/>
</dbReference>
<evidence type="ECO:0000256" key="7">
    <source>
        <dbReference type="SAM" id="Phobius"/>
    </source>
</evidence>
<evidence type="ECO:0000256" key="2">
    <source>
        <dbReference type="ARBA" id="ARBA00022448"/>
    </source>
</evidence>
<evidence type="ECO:0000256" key="6">
    <source>
        <dbReference type="ARBA" id="ARBA00023136"/>
    </source>
</evidence>
<dbReference type="Gene3D" id="1.10.3720.10">
    <property type="entry name" value="MetI-like"/>
    <property type="match status" value="1"/>
</dbReference>
<keyword evidence="4 7" id="KW-0812">Transmembrane</keyword>
<keyword evidence="6 7" id="KW-0472">Membrane</keyword>
<proteinExistence type="predicted"/>
<dbReference type="PANTHER" id="PTHR43744">
    <property type="entry name" value="ABC TRANSPORTER PERMEASE PROTEIN MG189-RELATED-RELATED"/>
    <property type="match status" value="1"/>
</dbReference>
<dbReference type="AlphaFoldDB" id="A0A645JCS8"/>
<dbReference type="PANTHER" id="PTHR43744:SF8">
    <property type="entry name" value="SN-GLYCEROL-3-PHOSPHATE TRANSPORT SYSTEM PERMEASE PROTEIN UGPE"/>
    <property type="match status" value="1"/>
</dbReference>
<evidence type="ECO:0000313" key="8">
    <source>
        <dbReference type="EMBL" id="MPN57353.1"/>
    </source>
</evidence>
<evidence type="ECO:0000256" key="1">
    <source>
        <dbReference type="ARBA" id="ARBA00004651"/>
    </source>
</evidence>
<protein>
    <submittedName>
        <fullName evidence="8">L-arabinose transport system permease protein AraQ</fullName>
    </submittedName>
</protein>
<comment type="subcellular location">
    <subcellularLocation>
        <location evidence="1">Cell membrane</location>
        <topology evidence="1">Multi-pass membrane protein</topology>
    </subcellularLocation>
</comment>
<accession>A0A645JCS8</accession>
<dbReference type="EMBL" id="VSSQ01128787">
    <property type="protein sequence ID" value="MPN57353.1"/>
    <property type="molecule type" value="Genomic_DNA"/>
</dbReference>
<keyword evidence="2" id="KW-0813">Transport</keyword>
<gene>
    <name evidence="8" type="primary">araQ_115</name>
    <name evidence="8" type="ORF">SDC9_205047</name>
</gene>
<sequence>MLKPVLISVGVLEIMWIWNDYLLPYLVLDRTKYKTIPIHIQYLQGSYGHVDLGAVMALIVISILPIVVFYLSAQKYIIKGVVEGAVKG</sequence>